<dbReference type="PANTHER" id="PTHR30543:SF21">
    <property type="entry name" value="NAD(P)H-DEPENDENT FMN REDUCTASE LOT6"/>
    <property type="match status" value="1"/>
</dbReference>
<dbReference type="OrthoDB" id="9812295at2"/>
<feature type="domain" description="NADPH-dependent FMN reductase-like" evidence="1">
    <location>
        <begin position="1"/>
        <end position="124"/>
    </location>
</feature>
<dbReference type="SUPFAM" id="SSF52218">
    <property type="entry name" value="Flavoproteins"/>
    <property type="match status" value="1"/>
</dbReference>
<proteinExistence type="predicted"/>
<organism evidence="2 3">
    <name type="scientific">Parafilimonas terrae</name>
    <dbReference type="NCBI Taxonomy" id="1465490"/>
    <lineage>
        <taxon>Bacteria</taxon>
        <taxon>Pseudomonadati</taxon>
        <taxon>Bacteroidota</taxon>
        <taxon>Chitinophagia</taxon>
        <taxon>Chitinophagales</taxon>
        <taxon>Chitinophagaceae</taxon>
        <taxon>Parafilimonas</taxon>
    </lineage>
</organism>
<dbReference type="EMBL" id="FOXQ01000007">
    <property type="protein sequence ID" value="SFQ25475.1"/>
    <property type="molecule type" value="Genomic_DNA"/>
</dbReference>
<dbReference type="PANTHER" id="PTHR30543">
    <property type="entry name" value="CHROMATE REDUCTASE"/>
    <property type="match status" value="1"/>
</dbReference>
<dbReference type="GO" id="GO:0005829">
    <property type="term" value="C:cytosol"/>
    <property type="evidence" value="ECO:0007669"/>
    <property type="project" value="TreeGrafter"/>
</dbReference>
<name>A0A1I5X0E3_9BACT</name>
<dbReference type="GO" id="GO:0016491">
    <property type="term" value="F:oxidoreductase activity"/>
    <property type="evidence" value="ECO:0007669"/>
    <property type="project" value="InterPro"/>
</dbReference>
<sequence length="186" mass="20886">MNIEIVSGSPRINSVTHRLVLHLQKHLSATTAHNVNIIDVRDWELNVLQQEVFRSVETTPVEFKALAQRMFSADAFIIVTPEYNGSYTPAIKNLFDHFPKQSKKPFGIVTASPGTLGGIRGGLQVQLLIYALFGIGSPHMLITPFVDKKFDEQGNLLDASFQKNIDVFTKEFLWLAERVVAETKTF</sequence>
<dbReference type="InterPro" id="IPR005025">
    <property type="entry name" value="FMN_Rdtase-like_dom"/>
</dbReference>
<dbReference type="InterPro" id="IPR029039">
    <property type="entry name" value="Flavoprotein-like_sf"/>
</dbReference>
<protein>
    <submittedName>
        <fullName evidence="2">NAD(P)H-dependent FMN reductase</fullName>
    </submittedName>
</protein>
<dbReference type="STRING" id="1465490.SAMN05444277_107123"/>
<reference evidence="2 3" key="1">
    <citation type="submission" date="2016-10" db="EMBL/GenBank/DDBJ databases">
        <authorList>
            <person name="de Groot N.N."/>
        </authorList>
    </citation>
    <scope>NUCLEOTIDE SEQUENCE [LARGE SCALE GENOMIC DNA]</scope>
    <source>
        <strain evidence="2 3">DSM 28286</strain>
    </source>
</reference>
<dbReference type="GO" id="GO:0010181">
    <property type="term" value="F:FMN binding"/>
    <property type="evidence" value="ECO:0007669"/>
    <property type="project" value="TreeGrafter"/>
</dbReference>
<dbReference type="Gene3D" id="3.40.50.360">
    <property type="match status" value="1"/>
</dbReference>
<evidence type="ECO:0000313" key="2">
    <source>
        <dbReference type="EMBL" id="SFQ25475.1"/>
    </source>
</evidence>
<dbReference type="Pfam" id="PF03358">
    <property type="entry name" value="FMN_red"/>
    <property type="match status" value="1"/>
</dbReference>
<gene>
    <name evidence="2" type="ORF">SAMN05444277_107123</name>
</gene>
<dbReference type="Proteomes" id="UP000199031">
    <property type="component" value="Unassembled WGS sequence"/>
</dbReference>
<evidence type="ECO:0000313" key="3">
    <source>
        <dbReference type="Proteomes" id="UP000199031"/>
    </source>
</evidence>
<dbReference type="RefSeq" id="WP_090659060.1">
    <property type="nucleotide sequence ID" value="NZ_FOXQ01000007.1"/>
</dbReference>
<dbReference type="AlphaFoldDB" id="A0A1I5X0E3"/>
<keyword evidence="3" id="KW-1185">Reference proteome</keyword>
<dbReference type="InterPro" id="IPR050712">
    <property type="entry name" value="NAD(P)H-dep_reductase"/>
</dbReference>
<accession>A0A1I5X0E3</accession>
<evidence type="ECO:0000259" key="1">
    <source>
        <dbReference type="Pfam" id="PF03358"/>
    </source>
</evidence>